<keyword evidence="2" id="KW-1185">Reference proteome</keyword>
<organism evidence="1 2">
    <name type="scientific">Phakopsora pachyrhizi</name>
    <name type="common">Asian soybean rust disease fungus</name>
    <dbReference type="NCBI Taxonomy" id="170000"/>
    <lineage>
        <taxon>Eukaryota</taxon>
        <taxon>Fungi</taxon>
        <taxon>Dikarya</taxon>
        <taxon>Basidiomycota</taxon>
        <taxon>Pucciniomycotina</taxon>
        <taxon>Pucciniomycetes</taxon>
        <taxon>Pucciniales</taxon>
        <taxon>Phakopsoraceae</taxon>
        <taxon>Phakopsora</taxon>
    </lineage>
</organism>
<comment type="caution">
    <text evidence="1">The sequence shown here is derived from an EMBL/GenBank/DDBJ whole genome shotgun (WGS) entry which is preliminary data.</text>
</comment>
<reference evidence="1" key="1">
    <citation type="submission" date="2022-06" db="EMBL/GenBank/DDBJ databases">
        <authorList>
            <consortium name="SYNGENTA / RWTH Aachen University"/>
        </authorList>
    </citation>
    <scope>NUCLEOTIDE SEQUENCE</scope>
</reference>
<name>A0AAV0AI28_PHAPC</name>
<evidence type="ECO:0000313" key="2">
    <source>
        <dbReference type="Proteomes" id="UP001153365"/>
    </source>
</evidence>
<dbReference type="Proteomes" id="UP001153365">
    <property type="component" value="Unassembled WGS sequence"/>
</dbReference>
<protein>
    <submittedName>
        <fullName evidence="1">Uncharacterized protein</fullName>
    </submittedName>
</protein>
<proteinExistence type="predicted"/>
<dbReference type="AlphaFoldDB" id="A0AAV0AI28"/>
<sequence>MPTKGTHRLVSVAVVIEAISPGRYNRKVDSQIHDIANLSLCKHNSFKFAKGNLAIVR</sequence>
<evidence type="ECO:0000313" key="1">
    <source>
        <dbReference type="EMBL" id="CAH7666973.1"/>
    </source>
</evidence>
<dbReference type="EMBL" id="CALTRL010000182">
    <property type="protein sequence ID" value="CAH7666973.1"/>
    <property type="molecule type" value="Genomic_DNA"/>
</dbReference>
<accession>A0AAV0AI28</accession>
<gene>
    <name evidence="1" type="ORF">PPACK8108_LOCUS1342</name>
</gene>